<name>A0AAQ4DNR8_AMBAM</name>
<dbReference type="EMBL" id="JARKHS020028674">
    <property type="protein sequence ID" value="KAK8764108.1"/>
    <property type="molecule type" value="Genomic_DNA"/>
</dbReference>
<dbReference type="AlphaFoldDB" id="A0AAQ4DNR8"/>
<dbReference type="PANTHER" id="PTHR23080:SF63">
    <property type="entry name" value="TICK TRANSPOSON"/>
    <property type="match status" value="1"/>
</dbReference>
<accession>A0AAQ4DNR8</accession>
<dbReference type="InterPro" id="IPR027805">
    <property type="entry name" value="Transposase_HTH_dom"/>
</dbReference>
<gene>
    <name evidence="3" type="ORF">V5799_033283</name>
</gene>
<organism evidence="3 4">
    <name type="scientific">Amblyomma americanum</name>
    <name type="common">Lone star tick</name>
    <dbReference type="NCBI Taxonomy" id="6943"/>
    <lineage>
        <taxon>Eukaryota</taxon>
        <taxon>Metazoa</taxon>
        <taxon>Ecdysozoa</taxon>
        <taxon>Arthropoda</taxon>
        <taxon>Chelicerata</taxon>
        <taxon>Arachnida</taxon>
        <taxon>Acari</taxon>
        <taxon>Parasitiformes</taxon>
        <taxon>Ixodida</taxon>
        <taxon>Ixodoidea</taxon>
        <taxon>Ixodidae</taxon>
        <taxon>Amblyomminae</taxon>
        <taxon>Amblyomma</taxon>
    </lineage>
</organism>
<dbReference type="PANTHER" id="PTHR23080">
    <property type="entry name" value="THAP DOMAIN PROTEIN"/>
    <property type="match status" value="1"/>
</dbReference>
<feature type="domain" description="Transposase Helix-turn-helix" evidence="2">
    <location>
        <begin position="110"/>
        <end position="160"/>
    </location>
</feature>
<evidence type="ECO:0000313" key="4">
    <source>
        <dbReference type="Proteomes" id="UP001321473"/>
    </source>
</evidence>
<dbReference type="Pfam" id="PF13613">
    <property type="entry name" value="HTH_Tnp_4"/>
    <property type="match status" value="1"/>
</dbReference>
<proteinExistence type="predicted"/>
<protein>
    <recommendedName>
        <fullName evidence="2">Transposase Helix-turn-helix domain-containing protein</fullName>
    </recommendedName>
</protein>
<evidence type="ECO:0000259" key="2">
    <source>
        <dbReference type="Pfam" id="PF13613"/>
    </source>
</evidence>
<evidence type="ECO:0000313" key="3">
    <source>
        <dbReference type="EMBL" id="KAK8764108.1"/>
    </source>
</evidence>
<feature type="region of interest" description="Disordered" evidence="1">
    <location>
        <begin position="1"/>
        <end position="20"/>
    </location>
</feature>
<dbReference type="Proteomes" id="UP001321473">
    <property type="component" value="Unassembled WGS sequence"/>
</dbReference>
<reference evidence="3 4" key="1">
    <citation type="journal article" date="2023" name="Arcadia Sci">
        <title>De novo assembly of a long-read Amblyomma americanum tick genome.</title>
        <authorList>
            <person name="Chou S."/>
            <person name="Poskanzer K.E."/>
            <person name="Rollins M."/>
            <person name="Thuy-Boun P.S."/>
        </authorList>
    </citation>
    <scope>NUCLEOTIDE SEQUENCE [LARGE SCALE GENOMIC DNA]</scope>
    <source>
        <strain evidence="3">F_SG_1</strain>
        <tissue evidence="3">Salivary glands</tissue>
    </source>
</reference>
<comment type="caution">
    <text evidence="3">The sequence shown here is derived from an EMBL/GenBank/DDBJ whole genome shotgun (WGS) entry which is preliminary data.</text>
</comment>
<feature type="compositionally biased region" description="Low complexity" evidence="1">
    <location>
        <begin position="8"/>
        <end position="17"/>
    </location>
</feature>
<keyword evidence="4" id="KW-1185">Reference proteome</keyword>
<sequence length="179" mass="20682">MEATNPDVVPVSPSSSPRAEHVGVEDCETGIAVQTDIKMGDIEALEKECVALNERLYASRNKNKLQELTEDGLKCRDVKVVFYTGMANFRILYALFNVLERFVSHNTNNCLLKFQEFLLFMMKLKLNLQVTDLASRFNVWDATVSRTFDKWLHTAYSRLKYQILWPQRSALHRTMPQAF</sequence>
<evidence type="ECO:0000256" key="1">
    <source>
        <dbReference type="SAM" id="MobiDB-lite"/>
    </source>
</evidence>